<dbReference type="RefSeq" id="WP_000924587.1">
    <property type="nucleotide sequence ID" value="NZ_CP054000.1"/>
</dbReference>
<dbReference type="EMBL" id="NDYC01000040">
    <property type="protein sequence ID" value="OXZ26689.1"/>
    <property type="molecule type" value="Genomic_DNA"/>
</dbReference>
<reference evidence="4" key="2">
    <citation type="submission" date="2017-04" db="EMBL/GenBank/DDBJ databases">
        <title>Finegoldia magna isolated from orthopedic joint implant-associated infections.</title>
        <authorList>
            <person name="Bjorklund S."/>
            <person name="Bruggemann H."/>
            <person name="Jensen A."/>
            <person name="Hellmark B."/>
            <person name="Soderquist B."/>
        </authorList>
    </citation>
    <scope>NUCLEOTIDE SEQUENCE [LARGE SCALE GENOMIC DNA]</scope>
    <source>
        <strain evidence="4">CCUG 54800</strain>
    </source>
</reference>
<gene>
    <name evidence="1" type="ORF">B9N49_08320</name>
    <name evidence="2" type="ORF">CJ208_04340</name>
    <name evidence="3" type="ORF">FOC70_01935</name>
</gene>
<evidence type="ECO:0000313" key="6">
    <source>
        <dbReference type="Proteomes" id="UP000502899"/>
    </source>
</evidence>
<evidence type="ECO:0000313" key="4">
    <source>
        <dbReference type="Proteomes" id="UP000215413"/>
    </source>
</evidence>
<reference evidence="1" key="1">
    <citation type="journal article" date="2017" name="J. Clin. Microbiol.">
        <title>Finegoldia magna Isolated from Orthopedic Joint Implant-Associated Infections.</title>
        <authorList>
            <person name="Soderquist B."/>
            <person name="Bjorklund S."/>
            <person name="Hellmark B."/>
            <person name="Jensen A."/>
            <person name="Bruggemann H."/>
        </authorList>
    </citation>
    <scope>NUCLEOTIDE SEQUENCE</scope>
    <source>
        <strain evidence="1">CCUG 54800</strain>
    </source>
</reference>
<dbReference type="Proteomes" id="UP000235723">
    <property type="component" value="Unassembled WGS sequence"/>
</dbReference>
<proteinExistence type="predicted"/>
<evidence type="ECO:0000313" key="5">
    <source>
        <dbReference type="Proteomes" id="UP000235723"/>
    </source>
</evidence>
<evidence type="ECO:0000313" key="3">
    <source>
        <dbReference type="EMBL" id="QKH79191.1"/>
    </source>
</evidence>
<reference evidence="3 6" key="4">
    <citation type="submission" date="2020-05" db="EMBL/GenBank/DDBJ databases">
        <title>FDA dAtabase for Regulatory Grade micrObial Sequences (FDA-ARGOS): Supporting development and validation of Infectious Disease Dx tests.</title>
        <authorList>
            <person name="Pederson C."/>
            <person name="Tallon L."/>
            <person name="Sadzewicz L."/>
            <person name="Zhao X."/>
            <person name="Vavikolanu K."/>
            <person name="Mehta A."/>
            <person name="Aluvathingal J."/>
            <person name="Nadendla S."/>
            <person name="Myers T."/>
            <person name="Yan Y."/>
            <person name="Sichtig H."/>
        </authorList>
    </citation>
    <scope>NUCLEOTIDE SEQUENCE [LARGE SCALE GENOMIC DNA]</scope>
    <source>
        <strain evidence="3 6">FDAARGOS_764</strain>
    </source>
</reference>
<evidence type="ECO:0000313" key="2">
    <source>
        <dbReference type="EMBL" id="PMC60311.1"/>
    </source>
</evidence>
<name>A0A233V2S0_FINMA</name>
<sequence>MLLIQGTCQCQKTLILYCEVKPMNTKEKKKYKPKEQISKEDYSKKITYTQSDKESLDLLDIVELYLCRACIRL</sequence>
<dbReference type="Proteomes" id="UP000502899">
    <property type="component" value="Chromosome"/>
</dbReference>
<reference evidence="2 5" key="3">
    <citation type="submission" date="2017-09" db="EMBL/GenBank/DDBJ databases">
        <title>Bacterial strain isolated from the female urinary microbiota.</title>
        <authorList>
            <person name="Thomas-White K."/>
            <person name="Kumar N."/>
            <person name="Forster S."/>
            <person name="Putonti C."/>
            <person name="Lawley T."/>
            <person name="Wolfe A.J."/>
        </authorList>
    </citation>
    <scope>NUCLEOTIDE SEQUENCE [LARGE SCALE GENOMIC DNA]</scope>
    <source>
        <strain evidence="2 5">UMB0115</strain>
    </source>
</reference>
<dbReference type="AlphaFoldDB" id="A0A233V2S0"/>
<evidence type="ECO:0000313" key="1">
    <source>
        <dbReference type="EMBL" id="OXZ26689.1"/>
    </source>
</evidence>
<accession>A0A233V2S0</accession>
<dbReference type="EMBL" id="PNHD01000004">
    <property type="protein sequence ID" value="PMC60311.1"/>
    <property type="molecule type" value="Genomic_DNA"/>
</dbReference>
<dbReference type="EMBL" id="CP054000">
    <property type="protein sequence ID" value="QKH79191.1"/>
    <property type="molecule type" value="Genomic_DNA"/>
</dbReference>
<protein>
    <submittedName>
        <fullName evidence="1">Uncharacterized protein</fullName>
    </submittedName>
</protein>
<dbReference type="Proteomes" id="UP000215413">
    <property type="component" value="Unassembled WGS sequence"/>
</dbReference>
<organism evidence="1 4">
    <name type="scientific">Finegoldia magna</name>
    <name type="common">Peptostreptococcus magnus</name>
    <dbReference type="NCBI Taxonomy" id="1260"/>
    <lineage>
        <taxon>Bacteria</taxon>
        <taxon>Bacillati</taxon>
        <taxon>Bacillota</taxon>
        <taxon>Tissierellia</taxon>
        <taxon>Tissierellales</taxon>
        <taxon>Peptoniphilaceae</taxon>
        <taxon>Finegoldia</taxon>
    </lineage>
</organism>